<dbReference type="HAMAP" id="MF_00902">
    <property type="entry name" value="TatC"/>
    <property type="match status" value="1"/>
</dbReference>
<reference evidence="6 7" key="1">
    <citation type="submission" date="2017-11" db="EMBL/GenBank/DDBJ databases">
        <title>Comparitive Functional Genomics of Dry Heat Resistant strains isolated from the Viking Spacecraft.</title>
        <authorList>
            <person name="Seuylemezian A."/>
            <person name="Cooper K."/>
            <person name="Vaishampayan P."/>
        </authorList>
    </citation>
    <scope>NUCLEOTIDE SEQUENCE [LARGE SCALE GENOMIC DNA]</scope>
    <source>
        <strain evidence="6 7">V32-6</strain>
    </source>
</reference>
<dbReference type="Pfam" id="PF00902">
    <property type="entry name" value="TatC"/>
    <property type="match status" value="1"/>
</dbReference>
<protein>
    <recommendedName>
        <fullName evidence="5">Sec-independent protein translocase protein TatC</fullName>
    </recommendedName>
</protein>
<evidence type="ECO:0000256" key="5">
    <source>
        <dbReference type="HAMAP-Rule" id="MF_00902"/>
    </source>
</evidence>
<keyword evidence="7" id="KW-1185">Reference proteome</keyword>
<comment type="subunit">
    <text evidence="5">Forms a complex with TatA.</text>
</comment>
<comment type="subcellular location">
    <subcellularLocation>
        <location evidence="5">Cell membrane</location>
        <topology evidence="5">Multi-pass membrane protein</topology>
    </subcellularLocation>
    <subcellularLocation>
        <location evidence="1">Membrane</location>
        <topology evidence="1">Multi-pass membrane protein</topology>
    </subcellularLocation>
</comment>
<sequence>MDGKELHVMGHLDELRGRLIKTLLAFILFFIISFIYVENIYQWLIRDLDQKLAVLGPSDILWVYMMIAVVFSTAGVIPVAAYHIWRFVVPALTREERRVTLGFIPFLFLLFIIGMAFGYFVLFPTVLGFLTSLSKGQFETLFTAEKYFRFMLNLTLPFGLLFEMPLVVIFLTKLGILNPLRLAKARKISYFGLIVISIVVTPPDFMSDILVTVPLLILYELSVSLSKIVYRKRLVNQEQRDGSHASEA</sequence>
<keyword evidence="5" id="KW-1003">Cell membrane</keyword>
<feature type="transmembrane region" description="Helical" evidence="5">
    <location>
        <begin position="61"/>
        <end position="85"/>
    </location>
</feature>
<dbReference type="GO" id="GO:0009977">
    <property type="term" value="F:proton motive force dependent protein transmembrane transporter activity"/>
    <property type="evidence" value="ECO:0007669"/>
    <property type="project" value="TreeGrafter"/>
</dbReference>
<organism evidence="6 7">
    <name type="scientific">Neobacillus cucumis</name>
    <dbReference type="NCBI Taxonomy" id="1740721"/>
    <lineage>
        <taxon>Bacteria</taxon>
        <taxon>Bacillati</taxon>
        <taxon>Bacillota</taxon>
        <taxon>Bacilli</taxon>
        <taxon>Bacillales</taxon>
        <taxon>Bacillaceae</taxon>
        <taxon>Neobacillus</taxon>
    </lineage>
</organism>
<feature type="transmembrane region" description="Helical" evidence="5">
    <location>
        <begin position="150"/>
        <end position="176"/>
    </location>
</feature>
<keyword evidence="3 5" id="KW-1133">Transmembrane helix</keyword>
<proteinExistence type="inferred from homology"/>
<dbReference type="OrthoDB" id="9777044at2"/>
<dbReference type="InterPro" id="IPR019820">
    <property type="entry name" value="Sec-indep_translocase_CS"/>
</dbReference>
<keyword evidence="5" id="KW-0813">Transport</keyword>
<keyword evidence="4 5" id="KW-0472">Membrane</keyword>
<dbReference type="GO" id="GO:0033281">
    <property type="term" value="C:TAT protein transport complex"/>
    <property type="evidence" value="ECO:0007669"/>
    <property type="project" value="UniProtKB-UniRule"/>
</dbReference>
<dbReference type="PANTHER" id="PTHR30371:SF4">
    <property type="entry name" value="SEC-INDEPENDENT PROTEIN TRANSLOCASE PROTEIN TATCD"/>
    <property type="match status" value="1"/>
</dbReference>
<dbReference type="GO" id="GO:0065002">
    <property type="term" value="P:intracellular protein transmembrane transport"/>
    <property type="evidence" value="ECO:0007669"/>
    <property type="project" value="TreeGrafter"/>
</dbReference>
<keyword evidence="5" id="KW-0653">Protein transport</keyword>
<dbReference type="GO" id="GO:0043953">
    <property type="term" value="P:protein transport by the Tat complex"/>
    <property type="evidence" value="ECO:0007669"/>
    <property type="project" value="UniProtKB-UniRule"/>
</dbReference>
<dbReference type="EMBL" id="PGVE01000057">
    <property type="protein sequence ID" value="PLS03384.1"/>
    <property type="molecule type" value="Genomic_DNA"/>
</dbReference>
<keyword evidence="5" id="KW-0811">Translocation</keyword>
<accession>A0A2N5HCZ8</accession>
<dbReference type="RefSeq" id="WP_101648722.1">
    <property type="nucleotide sequence ID" value="NZ_PGVE01000057.1"/>
</dbReference>
<name>A0A2N5HCZ8_9BACI</name>
<feature type="transmembrane region" description="Helical" evidence="5">
    <location>
        <begin position="211"/>
        <end position="230"/>
    </location>
</feature>
<dbReference type="PANTHER" id="PTHR30371">
    <property type="entry name" value="SEC-INDEPENDENT PROTEIN TRANSLOCASE PROTEIN TATC"/>
    <property type="match status" value="1"/>
</dbReference>
<evidence type="ECO:0000313" key="6">
    <source>
        <dbReference type="EMBL" id="PLS03384.1"/>
    </source>
</evidence>
<evidence type="ECO:0000256" key="2">
    <source>
        <dbReference type="ARBA" id="ARBA00022692"/>
    </source>
</evidence>
<comment type="function">
    <text evidence="5">Part of the twin-arginine translocation (Tat) system that transports large folded proteins containing a characteristic twin-arginine motif in their signal peptide across membranes.</text>
</comment>
<gene>
    <name evidence="5 6" type="primary">tatC</name>
    <name evidence="6" type="ORF">CVD27_15035</name>
</gene>
<dbReference type="PROSITE" id="PS01218">
    <property type="entry name" value="TATC"/>
    <property type="match status" value="1"/>
</dbReference>
<evidence type="ECO:0000256" key="1">
    <source>
        <dbReference type="ARBA" id="ARBA00004141"/>
    </source>
</evidence>
<feature type="transmembrane region" description="Helical" evidence="5">
    <location>
        <begin position="188"/>
        <end position="205"/>
    </location>
</feature>
<dbReference type="PRINTS" id="PR01840">
    <property type="entry name" value="TATCFAMILY"/>
</dbReference>
<dbReference type="InterPro" id="IPR002033">
    <property type="entry name" value="TatC"/>
</dbReference>
<evidence type="ECO:0000313" key="7">
    <source>
        <dbReference type="Proteomes" id="UP000234950"/>
    </source>
</evidence>
<feature type="transmembrane region" description="Helical" evidence="5">
    <location>
        <begin position="20"/>
        <end position="41"/>
    </location>
</feature>
<dbReference type="Proteomes" id="UP000234950">
    <property type="component" value="Unassembled WGS sequence"/>
</dbReference>
<dbReference type="AlphaFoldDB" id="A0A2N5HCZ8"/>
<comment type="caution">
    <text evidence="6">The sequence shown here is derived from an EMBL/GenBank/DDBJ whole genome shotgun (WGS) entry which is preliminary data.</text>
</comment>
<comment type="similarity">
    <text evidence="5">Belongs to the TatC family.</text>
</comment>
<evidence type="ECO:0000256" key="3">
    <source>
        <dbReference type="ARBA" id="ARBA00022989"/>
    </source>
</evidence>
<dbReference type="NCBIfam" id="TIGR00945">
    <property type="entry name" value="tatC"/>
    <property type="match status" value="1"/>
</dbReference>
<keyword evidence="2 5" id="KW-0812">Transmembrane</keyword>
<evidence type="ECO:0000256" key="4">
    <source>
        <dbReference type="ARBA" id="ARBA00023136"/>
    </source>
</evidence>
<feature type="transmembrane region" description="Helical" evidence="5">
    <location>
        <begin position="106"/>
        <end position="130"/>
    </location>
</feature>